<gene>
    <name evidence="2" type="ORF">P4O66_020926</name>
</gene>
<feature type="domain" description="Fibronectin type-III" evidence="1">
    <location>
        <begin position="3033"/>
        <end position="3119"/>
    </location>
</feature>
<feature type="domain" description="Fibronectin type-III" evidence="1">
    <location>
        <begin position="2773"/>
        <end position="2859"/>
    </location>
</feature>
<evidence type="ECO:0000313" key="3">
    <source>
        <dbReference type="Proteomes" id="UP001239994"/>
    </source>
</evidence>
<dbReference type="InterPro" id="IPR003961">
    <property type="entry name" value="FN3_dom"/>
</dbReference>
<organism evidence="2 3">
    <name type="scientific">Electrophorus voltai</name>
    <dbReference type="NCBI Taxonomy" id="2609070"/>
    <lineage>
        <taxon>Eukaryota</taxon>
        <taxon>Metazoa</taxon>
        <taxon>Chordata</taxon>
        <taxon>Craniata</taxon>
        <taxon>Vertebrata</taxon>
        <taxon>Euteleostomi</taxon>
        <taxon>Actinopterygii</taxon>
        <taxon>Neopterygii</taxon>
        <taxon>Teleostei</taxon>
        <taxon>Ostariophysi</taxon>
        <taxon>Gymnotiformes</taxon>
        <taxon>Gymnotoidei</taxon>
        <taxon>Gymnotidae</taxon>
        <taxon>Electrophorus</taxon>
    </lineage>
</organism>
<feature type="domain" description="Fibronectin type-III" evidence="1">
    <location>
        <begin position="2076"/>
        <end position="2162"/>
    </location>
</feature>
<dbReference type="Proteomes" id="UP001239994">
    <property type="component" value="Unassembled WGS sequence"/>
</dbReference>
<dbReference type="SUPFAM" id="SSF49265">
    <property type="entry name" value="Fibronectin type III"/>
    <property type="match status" value="33"/>
</dbReference>
<feature type="domain" description="Fibronectin type-III" evidence="1">
    <location>
        <begin position="741"/>
        <end position="828"/>
    </location>
</feature>
<evidence type="ECO:0000259" key="1">
    <source>
        <dbReference type="PROSITE" id="PS50853"/>
    </source>
</evidence>
<comment type="caution">
    <text evidence="2">The sequence shown here is derived from an EMBL/GenBank/DDBJ whole genome shotgun (WGS) entry which is preliminary data.</text>
</comment>
<feature type="domain" description="Fibronectin type-III" evidence="1">
    <location>
        <begin position="3122"/>
        <end position="3208"/>
    </location>
</feature>
<dbReference type="CDD" id="cd00063">
    <property type="entry name" value="FN3"/>
    <property type="match status" value="10"/>
</dbReference>
<feature type="domain" description="Fibronectin type-III" evidence="1">
    <location>
        <begin position="4501"/>
        <end position="4587"/>
    </location>
</feature>
<feature type="domain" description="Fibronectin type-III" evidence="1">
    <location>
        <begin position="105"/>
        <end position="194"/>
    </location>
</feature>
<dbReference type="PANTHER" id="PTHR47135">
    <property type="entry name" value="FIBRONECTIN TYPE III DOMAIN-CONTAINING PROTEIN 7"/>
    <property type="match status" value="1"/>
</dbReference>
<feature type="domain" description="Fibronectin type-III" evidence="1">
    <location>
        <begin position="915"/>
        <end position="1001"/>
    </location>
</feature>
<dbReference type="InterPro" id="IPR013783">
    <property type="entry name" value="Ig-like_fold"/>
</dbReference>
<feature type="domain" description="Fibronectin type-III" evidence="1">
    <location>
        <begin position="1729"/>
        <end position="1816"/>
    </location>
</feature>
<dbReference type="PANTHER" id="PTHR47135:SF3">
    <property type="entry name" value="FIBRONECTIN TYPE-III DOMAIN-CONTAINING PROTEIN"/>
    <property type="match status" value="1"/>
</dbReference>
<feature type="domain" description="Fibronectin type-III" evidence="1">
    <location>
        <begin position="213"/>
        <end position="303"/>
    </location>
</feature>
<sequence length="4883" mass="508707">MTPTAYWIKYSQAQACNIITSITSASASSLLICWNSSQNATNYFLDLRVNSTGVTGISPVVVTLPAYITQKEVFGLRSGTFYTVAVKVFQFYRVACMDTQIARTVPDASQLNTSKAISSTAIMLEWQKVLEVDQYFILVNSSLTGEHYNLSFTGTSGVVQNLRSSTTYDCCVVTSNTAGQGARSRMRTVTTQFADAWKPKTLVWFLWLSVVMPPVVITVELTGMQTVRIRWQPVLLYRVLLYNVTVTDSRGLQLVRSLVSSTFLDVQNILPCNSYQISVSSVNMFLEPGESNSIKYSTKTPSPVTSISVDYSCASSSATVSWGASDGAISYRVVAHAHDGTLLTCSSVETSCQLTGIGCSGYFTVQVISVSSSCESQSNASAYFQTVPCAPGNLQLYHECISNVIIFSWAATNNTDYYTAVAVDSSGMQQECLTTDTSCFFTNTMCGHNYSVSVYSISSGCHGVASSVMHIKTAPCKPTNVQTTSMCQLDTLVTMWDASAGALYYVVEGFGNHRNPYNCSSVTTSCTISGMLCGESLTIQIIAFDDECYSVPALGVGAETGEWQLHHGNGKNVSAAIDCASDSLTITWMLANGALFYIVTVTDAEGAEYTCVTEDLRCQIKGLQCGSTYNASVISTNFNCNSSASATITVETAPCQPSQVQAALDCSGNRALISWQGPRGSFTATLQDKTGALLSCSTMDSSCWVPDLKCSQVYDVTVTYHTGICPSKPSQPIYMKSVPCGPQNVHAQVDCATRAVHMAWNQSDSTDGYVAGVVATTSGSPLYCNSTSPSCDVSSLPCSDSYTVQVQSYSGTCLSLPSSPLTFQGVPCVPTNVTVSPSCSNSTVVTWQASHGARSYRVTAVSYAGYRTECSTNGTSCNLTGLHCGQVYDVSVSAMTDACSSPTSQNVTLQTAPCAPTNVHGSVQCTAGTAALGWDPSPNAVAYTGRAVGTDGHAVSCSSSSRGCQLVGLRCGQDYKVWVTATSKACASPESDIYIQSTAPCAPQAVSSFLHCDISSLSVSWAPDTTLLNYSALARPANGTTLSCISSNVSCDITGLQCGQAYSIFVTATNRVCTGPESLHQTVQTAPCGPTSVHASVTCASNTVSVWWGQAAGALSYTGVLAGPAGYTQTCSTSGLSCSFGNLACAEDYKVHVVASDRHCNSTVSQNVSVTTVFVFSPRPSTSAVPCDPDSVSADLQCGSGGVIVSWHASAGASTYTALAYGANQTAPSSSCLTAGTSCTLMQLACGTVFNVSVLAGNTVCNSSGHVSTTLKTAPCPPLLQSPPAGCMADQANVSWAVARDETGVSLNATSVLGHSVGCGSAGGHSCLLQGLQCGQEYTVRATTQGPHCSSVPSPPLSIVTGRTGGYANDSQVSITAKGYANDSQGAITARGYANDSQVSITAKGYANDSQVSITAKGYANDSQGAITARGYANDSQVSITAKGYANDSQGAITARGYANDSQAPCTPPWVTANYTCASGVAVLTWARSLGAESLVAQAEAADHAASCSANSSLSHCTLSSLLCGRVYNVSLQAEARQCNSSSVATTQLQTVPCVPQGLSVSLQCTNNTASVSWLGSSGAVGYIATAVGRGGDTESCRTLTTSCQLPGMRCAQVYDIVVTPFSNTCNGSQSKAVTFNAGPCPPTGVQVNLVCVNSVASVSWLAAPNAEMYIATATAMDGQTSRCTTSSTTCSFLDLSCGKNYTVSVVTMERGCPSDPSAPVMLRSALCPPKNLASFTQCSTENVTLTWDPSPEPGVTYFLFSQQEGGANATSSTVVTSMTLTGLRCGMVFAAQVAAQDDTCTSHYGSPLQVRTAPCPPSGLVATAECGTNMGHLSWVGGAGALLYIGTLVSDQGHVVSCTSISTSCVAKLECNHRYTASVVSSSGPCNSSANTTQFSSAPCLASNIQAQLDCASNALAVQWAAVSEDAGMYTAVAIGNNGTRASCNANSTSCTIRTLQCGRTYGVAVTTSSIHCDIQGSDYQVQTVPCQAQRPSVSLECRTNVAMVTWTSNGVDQLYRVSAVNFTGGQVDCVSNSTNCSFSQFHCGDSYTLTVTGVTQQCKSLPSSSMTLNTAPCVPAQVTAIFDCNALITTVMWDMPRSADSYVVYAVSSEGDRENCTSTDTSCVFQHLPCGQTFSITVVAQSGPCTSLPSQPVTVMTGPCPHSNPGVSLDCNSDSAVVSWTPGVGVLFYNVSGLAYDVGDRVSCSTAGSACNLTHLQCAVSYQISIAGQGRTCLVPDQPFMLLNTAPCPPTQVSIQTSCRSSIVSVSWVTSRGSVSYLAVAQGSGGHQATCSTNSTACDIAGLRCGQTYAVHVSGVSGKCVGPNSETSTFKTAPCVPQNVQTILPCQATVLNVTWQQTGDATSYHAVVQSSGGQLIPCDTDRPFCAVPSILCGQTYSVVAVVAKNEICNSTYSIVQTAVSAPCPPQTVSAVLDCRSNTVSVAWSPSVPGVRYVAQAVSPTTAYACNSTAASCNITVPCGTTYNVSVTPVQSSCTGAASPYRIVQSAPCAPVLKRVQMDCLSGSAWVIWGKSAGGEFYAALATDDDGQQYACNSSDSTCAVDGLPCGSHYNFSVTAYSQQCHSGVSNLLENETAPCAPLSVYASVECANGTSTVHWAPTAGAVHYTATLESSEGIYTCCGSHSSTSCEVSSLPCGNIYLVTVIAAGNVCNSSESMAIARTGPCTPPSLSASLNCNSNAVSVSWTASAGGQVYTVHAVDEEGFLADSCDGFDSSCDLSALACGHRYTATVVAQDSACASAPSRPTHIKTVPCVPENVSVHVGCSENSLSVSWQPSAGATFYTARVLDSTGHSTSCSSIGHSCEVAGLSCGNVYHTSVVASDPQCRSKPTDVVNVDSVPCPPSRIQSEMDCQTGTALLSWQPGAGGLAYTAMAVSASGHNVSCGGFSTNCELFHLACGNRYKVSVQTQGQNCSSFASMDNYLDTGPCSPQHFSVHYSLSIAQFLWDDSTGVQSYTAVAVTPQGHSESCSSWDTTCTLSALTCGQTYNVTVTANSHVCPGSAQSAPLSLDTEPCPPTDVRVRMVCCSMVGVVSWEPSMRAHGYVVTLEGRQGDTLSCQTNETFCNVSGVQCGTAYVATVWAIGSTFNSSRSVSALLTTGPCLPDPSSVAVAVNCDSNTASVRWAWSNGASSSEVTVTSNDGYLATCASNQTQCNFTNLLCGQTYNVSMVTINGVCQVPWSTGLTFQTWPCVPKHMEVNLECGTSTAMLTWEQRLEVMYYQAQASMSTGGASRLCNSSTDSCQFSGLQCGADYTFSVRAFGHQCHSEPSSTVNIRTVPGMLLISVYQSPTRQYLTPLTRPKATPLFSSNPLLFSEPCQPQQLTVGGSCDNETLRLQWNNTSGALGYVVVAAGDLGYVTSFQSNVSTLEVKLPCGQRYNITVVGQDNRCTSLPSTPAYYTTAPCVPGGVESFVQCEDSIGAVGWARTEGAETYIVVARGLLGNNHMCSTNGTTCMLKDLVCGETYTVRVIAGDVRCSSAPSNSTVIHMAPCVPQKVVSSMDCGLRVASLTWSPSLSAQSYMVTAVASSGHLVALTTNDTSAQISELQCGLQYSLTVRAVNHWCKSALSNTSFLQTDPCPPSSVFTSVSCFSSIAVVSWSGSDTADHYTATAVGPNDEMQMCMSSGTSCSIATLQCGMTYLVTVTASNHLCSSVASQMTNLTTVPCIPTGVSVTRSCDRNEALVSWGPSQGALSYRALAQSRKNDTSSCESAGNVTSCVLRNLSCSTVYTVKVVSVGDQCSSLLSAASVFSTVPCKVTIGSVYLNCSTDSLLLNWTATAASVVYTAVARATSGQVSSCSTNFTSCEITQLACGQAYNVSVAASDGQCSSLQSAALQVASAPCHPVNVLSNINCSTQTAHVQWLSDGGVESYQVHVVGTRGHMAGCNTTRTSCDVHNLLCGDVYNVSVIATSNVCSVTKNAAAQLSSGPCSPDHLTTSLDCTSGAVTVSWWPSPGATSYTAVAHGRGGFPTSCTSNGTACVFAHLLCGLAYDFAVAATASNACSSGYGHSVALTTIPCQPQNVSAQMDCGNSTGMVSWEPGEGVSLYTVSAVAPDGHQTHCNSANSSCSLDSMLCGQRYDLNVTAQDSQCNSTAAYFSLKSVPCAPTGIQATLICNSNSVGVSWQRSGGALGYQAAGVSASKLHAVSCNSSLLHCDLQQLHCGTRYTVSVAAWDSVCSGSSSALTQVRTGEWLGRVYPWAVARMGMCEHARARMSTREHARAPPCPPQQVHAQVNCSANVVTVSWAANPDAESFHVDLATSASANLSCDTWNTSCSVGPLPCGVSYAITVRSVRAGCPSDPSRELQISSVPCIPEGEKGSLDCVTNSVWVSWKPTAGAEYYTVLAVAADGTNSTCSSNSLYCNAPQLQCGAAYTFRVTALNSQCSSAPSNSFQIETAPCALTGVTLQTECSSSSISVGWSTRAISPLYVVTALGQDNSFLECNSTDSSCVLAGVRCGMHYTVMVSTTSDKCNSLRSLPYTINTAPCAPENVTVKPVCEVAGVLVSWPPSALAESYSTTATGTDGDVHTCGGPAPNCSLSQLHCGRSYAISITAYAGNCSSTPSQAVTFHTTSHGITGNGRRANAGASTALSAAPCAPRDLAVVTDCTSVTATLSWSASEGSRSYIATAHRSNGDALQCSVLGTAGTSCGLAGLQCGETYNFSVQASDGTCTSAAGPPVQKGAVPCPPVLVAVVVHNDVDYSLVRVSWSHVTCPAVEYLVELTGSPQSDPLSFMNVSSYWTNRTYFEFPAPSDLAYAVTVRAGNQAGSSVQSAAVTGLAGPKTGRRRREIQKEEIWAVLYGGKDGYILPVPEIKVLHVNRGNLLHVEWTPVTEASHYVLIVKEDRGSLLQVLTVSENSSEVNDLQGCHRL</sequence>
<feature type="domain" description="Fibronectin type-III" evidence="1">
    <location>
        <begin position="4119"/>
        <end position="4206"/>
    </location>
</feature>
<feature type="domain" description="Fibronectin type-III" evidence="1">
    <location>
        <begin position="1002"/>
        <end position="1088"/>
    </location>
</feature>
<feature type="domain" description="Fibronectin type-III" evidence="1">
    <location>
        <begin position="2251"/>
        <end position="2337"/>
    </location>
</feature>
<dbReference type="Pfam" id="PF00041">
    <property type="entry name" value="fn3"/>
    <property type="match status" value="2"/>
</dbReference>
<feature type="domain" description="Fibronectin type-III" evidence="1">
    <location>
        <begin position="3682"/>
        <end position="3770"/>
    </location>
</feature>
<evidence type="ECO:0000313" key="2">
    <source>
        <dbReference type="EMBL" id="KAK1803500.1"/>
    </source>
</evidence>
<feature type="domain" description="Fibronectin type-III" evidence="1">
    <location>
        <begin position="1642"/>
        <end position="1728"/>
    </location>
</feature>
<dbReference type="PROSITE" id="PS50853">
    <property type="entry name" value="FN3"/>
    <property type="match status" value="25"/>
</dbReference>
<feature type="domain" description="Fibronectin type-III" evidence="1">
    <location>
        <begin position="4610"/>
        <end position="4702"/>
    </location>
</feature>
<feature type="domain" description="Fibronectin type-III" evidence="1">
    <location>
        <begin position="3855"/>
        <end position="3954"/>
    </location>
</feature>
<feature type="non-terminal residue" evidence="2">
    <location>
        <position position="1"/>
    </location>
</feature>
<dbReference type="InterPro" id="IPR036116">
    <property type="entry name" value="FN3_sf"/>
</dbReference>
<dbReference type="SMART" id="SM00060">
    <property type="entry name" value="FN3"/>
    <property type="match status" value="40"/>
</dbReference>
<protein>
    <recommendedName>
        <fullName evidence="1">Fibronectin type-III domain-containing protein</fullName>
    </recommendedName>
</protein>
<feature type="domain" description="Fibronectin type-III" evidence="1">
    <location>
        <begin position="3209"/>
        <end position="3296"/>
    </location>
</feature>
<feature type="domain" description="Fibronectin type-III" evidence="1">
    <location>
        <begin position="829"/>
        <end position="914"/>
    </location>
</feature>
<proteinExistence type="predicted"/>
<feature type="domain" description="Fibronectin type-III" evidence="1">
    <location>
        <begin position="569"/>
        <end position="655"/>
    </location>
</feature>
<dbReference type="EMBL" id="JAROKS010000005">
    <property type="protein sequence ID" value="KAK1803500.1"/>
    <property type="molecule type" value="Genomic_DNA"/>
</dbReference>
<name>A0AAD8ZRB7_9TELE</name>
<dbReference type="PROSITE" id="PS50231">
    <property type="entry name" value="RICIN_B_LECTIN"/>
    <property type="match status" value="1"/>
</dbReference>
<reference evidence="2" key="1">
    <citation type="submission" date="2023-03" db="EMBL/GenBank/DDBJ databases">
        <title>Electrophorus voltai genome.</title>
        <authorList>
            <person name="Bian C."/>
        </authorList>
    </citation>
    <scope>NUCLEOTIDE SEQUENCE</scope>
    <source>
        <strain evidence="2">CB-2022</strain>
        <tissue evidence="2">Muscle</tissue>
    </source>
</reference>
<feature type="domain" description="Fibronectin type-III" evidence="1">
    <location>
        <begin position="3508"/>
        <end position="3594"/>
    </location>
</feature>
<feature type="domain" description="Fibronectin type-III" evidence="1">
    <location>
        <begin position="390"/>
        <end position="476"/>
    </location>
</feature>
<accession>A0AAD8ZRB7</accession>
<dbReference type="Gene3D" id="2.60.40.10">
    <property type="entry name" value="Immunoglobulins"/>
    <property type="match status" value="20"/>
</dbReference>
<feature type="domain" description="Fibronectin type-III" evidence="1">
    <location>
        <begin position="3595"/>
        <end position="3681"/>
    </location>
</feature>
<feature type="domain" description="Fibronectin type-III" evidence="1">
    <location>
        <begin position="4324"/>
        <end position="4413"/>
    </location>
</feature>
<keyword evidence="3" id="KW-1185">Reference proteome</keyword>
<feature type="domain" description="Fibronectin type-III" evidence="1">
    <location>
        <begin position="2686"/>
        <end position="2772"/>
    </location>
</feature>